<organism evidence="3 4">
    <name type="scientific">Alectoria fallacina</name>
    <dbReference type="NCBI Taxonomy" id="1903189"/>
    <lineage>
        <taxon>Eukaryota</taxon>
        <taxon>Fungi</taxon>
        <taxon>Dikarya</taxon>
        <taxon>Ascomycota</taxon>
        <taxon>Pezizomycotina</taxon>
        <taxon>Lecanoromycetes</taxon>
        <taxon>OSLEUM clade</taxon>
        <taxon>Lecanoromycetidae</taxon>
        <taxon>Lecanorales</taxon>
        <taxon>Lecanorineae</taxon>
        <taxon>Parmeliaceae</taxon>
        <taxon>Alectoria</taxon>
    </lineage>
</organism>
<evidence type="ECO:0000313" key="4">
    <source>
        <dbReference type="Proteomes" id="UP000664203"/>
    </source>
</evidence>
<keyword evidence="2" id="KW-0732">Signal</keyword>
<keyword evidence="1" id="KW-0812">Transmembrane</keyword>
<dbReference type="OrthoDB" id="3360032at2759"/>
<keyword evidence="4" id="KW-1185">Reference proteome</keyword>
<dbReference type="GO" id="GO:0031501">
    <property type="term" value="C:mannosyltransferase complex"/>
    <property type="evidence" value="ECO:0007669"/>
    <property type="project" value="TreeGrafter"/>
</dbReference>
<dbReference type="EMBL" id="CAJPDR010000718">
    <property type="protein sequence ID" value="CAF9942107.1"/>
    <property type="molecule type" value="Genomic_DNA"/>
</dbReference>
<gene>
    <name evidence="3" type="ORF">ALECFALPRED_009487</name>
</gene>
<dbReference type="Proteomes" id="UP000664203">
    <property type="component" value="Unassembled WGS sequence"/>
</dbReference>
<dbReference type="Pfam" id="PF10333">
    <property type="entry name" value="Pga1"/>
    <property type="match status" value="1"/>
</dbReference>
<protein>
    <recommendedName>
        <fullName evidence="5">F-box domain-containing protein</fullName>
    </recommendedName>
</protein>
<dbReference type="AlphaFoldDB" id="A0A8H3PJ50"/>
<comment type="caution">
    <text evidence="3">The sequence shown here is derived from an EMBL/GenBank/DDBJ whole genome shotgun (WGS) entry which is preliminary data.</text>
</comment>
<dbReference type="InterPro" id="IPR019433">
    <property type="entry name" value="GPI_ManTrfase_II_coact_Pga1"/>
</dbReference>
<dbReference type="GO" id="GO:0006506">
    <property type="term" value="P:GPI anchor biosynthetic process"/>
    <property type="evidence" value="ECO:0007669"/>
    <property type="project" value="TreeGrafter"/>
</dbReference>
<evidence type="ECO:0000313" key="3">
    <source>
        <dbReference type="EMBL" id="CAF9942107.1"/>
    </source>
</evidence>
<name>A0A8H3PJ50_9LECA</name>
<feature type="transmembrane region" description="Helical" evidence="1">
    <location>
        <begin position="198"/>
        <end position="216"/>
    </location>
</feature>
<accession>A0A8H3PJ50</accession>
<dbReference type="PANTHER" id="PTHR28022">
    <property type="entry name" value="GPI MANNOSYLTRANSFERASE 2 SUBUNIT PGA1"/>
    <property type="match status" value="1"/>
</dbReference>
<keyword evidence="1" id="KW-0472">Membrane</keyword>
<proteinExistence type="predicted"/>
<evidence type="ECO:0000256" key="1">
    <source>
        <dbReference type="SAM" id="Phobius"/>
    </source>
</evidence>
<feature type="signal peptide" evidence="2">
    <location>
        <begin position="1"/>
        <end position="19"/>
    </location>
</feature>
<feature type="chain" id="PRO_5034369060" description="F-box domain-containing protein" evidence="2">
    <location>
        <begin position="20"/>
        <end position="401"/>
    </location>
</feature>
<evidence type="ECO:0000256" key="2">
    <source>
        <dbReference type="SAM" id="SignalP"/>
    </source>
</evidence>
<dbReference type="GO" id="GO:0000030">
    <property type="term" value="F:mannosyltransferase activity"/>
    <property type="evidence" value="ECO:0007669"/>
    <property type="project" value="TreeGrafter"/>
</dbReference>
<keyword evidence="1" id="KW-1133">Transmembrane helix</keyword>
<sequence length="401" mass="45930">MRLLAYLQSLAWCIFLVHGNVEKTIFLAPEAIQIPQQHPNLEDLKLEGLSPSKSGLRRQLPAAFPKPASPQGTEAWFLLDRLTQHQRYEVRICWAATQPTSFTLTTYTIQEVFDTPELITALAAYSESRQAISLPDQSLDHHRADSDPDSLLFLQVFAAADYFTTNKTLMQNVPPVNVDIILDPFLLNILPRSLLPTGFYLIVLAVLAWYLSGYIWQGLYQISRVREEQDAALDASEAEQRSKKTLYALPIYQLPAELMLNILDRVELRDYPPLITATWHLLRHKGIAPTWPTVRLKQILVEPRCGFYGSFEDVIDQSKQDEGYLPFNLRKLILHHLAPRPSFFTTFTNVGLRLRGGFECLPTELRDAIFRHFDPATNILVALACFRFSDRDIQWLTHEKV</sequence>
<dbReference type="PANTHER" id="PTHR28022:SF1">
    <property type="entry name" value="GPI MANNOSYLTRANSFERASE 2 SUBUNIT PGA1"/>
    <property type="match status" value="1"/>
</dbReference>
<dbReference type="GO" id="GO:0005789">
    <property type="term" value="C:endoplasmic reticulum membrane"/>
    <property type="evidence" value="ECO:0007669"/>
    <property type="project" value="TreeGrafter"/>
</dbReference>
<evidence type="ECO:0008006" key="5">
    <source>
        <dbReference type="Google" id="ProtNLM"/>
    </source>
</evidence>
<reference evidence="3" key="1">
    <citation type="submission" date="2021-03" db="EMBL/GenBank/DDBJ databases">
        <authorList>
            <person name="Tagirdzhanova G."/>
        </authorList>
    </citation>
    <scope>NUCLEOTIDE SEQUENCE</scope>
</reference>